<dbReference type="RefSeq" id="WP_153725916.1">
    <property type="nucleotide sequence ID" value="NZ_CP045875.1"/>
</dbReference>
<sequence length="336" mass="37870">MISLPEELTVAQAAKSMGLQRYTIRDAIHRGELPAKQQKIPGGFQYLIPLGSLKDFGRRRGIQSTALGLEGPEKVDSPETAPQKEEQESPNKKVQEPVPFETSGKDSGHTQEEKTVAVPAADLSEFMQKLPEWEQRMEQLIEQMVEVQADVLGLKKGVHQHLSKVESRVVNVQQSVNGELKAAVDRLRHNSNQNFQDIRAGLDGWHDNLDALIGEMRVNVQEIAASQTESEMRQAFVNKLTVDNQSTVGEVKKLLVEVNKVVNNLSEQQEKSSETIERHFEDMKTSVDGVKRSVDRSTDMIIKWRQKMQREQSKGSSKGIKGWFSRFWGNPPAYSK</sequence>
<organism evidence="3 4">
    <name type="scientific">Heliorestis convoluta</name>
    <dbReference type="NCBI Taxonomy" id="356322"/>
    <lineage>
        <taxon>Bacteria</taxon>
        <taxon>Bacillati</taxon>
        <taxon>Bacillota</taxon>
        <taxon>Clostridia</taxon>
        <taxon>Eubacteriales</taxon>
        <taxon>Heliobacteriaceae</taxon>
        <taxon>Heliorestis</taxon>
    </lineage>
</organism>
<evidence type="ECO:0008006" key="5">
    <source>
        <dbReference type="Google" id="ProtNLM"/>
    </source>
</evidence>
<keyword evidence="1" id="KW-0175">Coiled coil</keyword>
<keyword evidence="4" id="KW-1185">Reference proteome</keyword>
<reference evidence="4" key="1">
    <citation type="submission" date="2019-11" db="EMBL/GenBank/DDBJ databases">
        <title>Genome sequence of Heliorestis convoluta strain HH, an alkaliphilic and minimalistic phototrophic bacterium from a soda lake in Egypt.</title>
        <authorList>
            <person name="Dewey E.D."/>
            <person name="Stokes L.M."/>
            <person name="Burchell B.M."/>
            <person name="Shaffer K.N."/>
            <person name="Huntington A.M."/>
            <person name="Baker J.M."/>
            <person name="Nadendla S."/>
            <person name="Giglio M.G."/>
            <person name="Touchman J.W."/>
            <person name="Blankenship R.E."/>
            <person name="Madigan M.T."/>
            <person name="Sattley W.M."/>
        </authorList>
    </citation>
    <scope>NUCLEOTIDE SEQUENCE [LARGE SCALE GENOMIC DNA]</scope>
    <source>
        <strain evidence="4">HH</strain>
    </source>
</reference>
<feature type="coiled-coil region" evidence="1">
    <location>
        <begin position="123"/>
        <end position="150"/>
    </location>
</feature>
<dbReference type="KEGG" id="hcv:FTV88_2725"/>
<protein>
    <recommendedName>
        <fullName evidence="5">Helix-turn-helix domain-containing protein</fullName>
    </recommendedName>
</protein>
<proteinExistence type="predicted"/>
<dbReference type="AlphaFoldDB" id="A0A5Q2N0I0"/>
<dbReference type="Proteomes" id="UP000366051">
    <property type="component" value="Chromosome"/>
</dbReference>
<gene>
    <name evidence="3" type="ORF">FTV88_2725</name>
</gene>
<feature type="region of interest" description="Disordered" evidence="2">
    <location>
        <begin position="65"/>
        <end position="113"/>
    </location>
</feature>
<dbReference type="OrthoDB" id="2080778at2"/>
<evidence type="ECO:0000256" key="1">
    <source>
        <dbReference type="SAM" id="Coils"/>
    </source>
</evidence>
<evidence type="ECO:0000313" key="3">
    <source>
        <dbReference type="EMBL" id="QGG48814.1"/>
    </source>
</evidence>
<accession>A0A5Q2N0I0</accession>
<feature type="compositionally biased region" description="Basic and acidic residues" evidence="2">
    <location>
        <begin position="103"/>
        <end position="113"/>
    </location>
</feature>
<name>A0A5Q2N0I0_9FIRM</name>
<feature type="compositionally biased region" description="Basic and acidic residues" evidence="2">
    <location>
        <begin position="71"/>
        <end position="95"/>
    </location>
</feature>
<evidence type="ECO:0000256" key="2">
    <source>
        <dbReference type="SAM" id="MobiDB-lite"/>
    </source>
</evidence>
<dbReference type="EMBL" id="CP045875">
    <property type="protein sequence ID" value="QGG48814.1"/>
    <property type="molecule type" value="Genomic_DNA"/>
</dbReference>
<evidence type="ECO:0000313" key="4">
    <source>
        <dbReference type="Proteomes" id="UP000366051"/>
    </source>
</evidence>